<dbReference type="SUPFAM" id="SSF49899">
    <property type="entry name" value="Concanavalin A-like lectins/glucanases"/>
    <property type="match status" value="1"/>
</dbReference>
<organism evidence="3 4">
    <name type="scientific">Melipona bicolor</name>
    <dbReference type="NCBI Taxonomy" id="60889"/>
    <lineage>
        <taxon>Eukaryota</taxon>
        <taxon>Metazoa</taxon>
        <taxon>Ecdysozoa</taxon>
        <taxon>Arthropoda</taxon>
        <taxon>Hexapoda</taxon>
        <taxon>Insecta</taxon>
        <taxon>Pterygota</taxon>
        <taxon>Neoptera</taxon>
        <taxon>Endopterygota</taxon>
        <taxon>Hymenoptera</taxon>
        <taxon>Apocrita</taxon>
        <taxon>Aculeata</taxon>
        <taxon>Apoidea</taxon>
        <taxon>Anthophila</taxon>
        <taxon>Apidae</taxon>
        <taxon>Melipona</taxon>
    </lineage>
</organism>
<sequence>MAKRRNVNQSAAGDPVPGSGIEVLPPWKAAKSGSISFKIRTNEPNGLIMYSRSGAHTRQDLFAFEIFSGHLYLHADLGSGPVKVKSSKQRVDDGTWHDVAFRRVERDGRVTVDGSSVEFRMPGNLQRGQQLGSRAEPNCEGLNDLHRGFSRITGAAGPQEAFTLQEFVQTRPSEAAKRCFEAEIAKGSDFKGKFHGQINWPCNSSDRQEFRETCAMGDVE</sequence>
<proteinExistence type="predicted"/>
<feature type="domain" description="Laminin G" evidence="2">
    <location>
        <begin position="1"/>
        <end position="179"/>
    </location>
</feature>
<evidence type="ECO:0000313" key="3">
    <source>
        <dbReference type="EMBL" id="KAK1132607.1"/>
    </source>
</evidence>
<dbReference type="SMART" id="SM00282">
    <property type="entry name" value="LamG"/>
    <property type="match status" value="1"/>
</dbReference>
<dbReference type="PANTHER" id="PTHR15036:SF89">
    <property type="entry name" value="NEUREXIN 1, ISOFORM F"/>
    <property type="match status" value="1"/>
</dbReference>
<dbReference type="InterPro" id="IPR050372">
    <property type="entry name" value="Neurexin-related_CASP"/>
</dbReference>
<dbReference type="Proteomes" id="UP001177670">
    <property type="component" value="Unassembled WGS sequence"/>
</dbReference>
<evidence type="ECO:0000259" key="2">
    <source>
        <dbReference type="PROSITE" id="PS50025"/>
    </source>
</evidence>
<accession>A0AA40G7M8</accession>
<comment type="caution">
    <text evidence="1">Lacks conserved residue(s) required for the propagation of feature annotation.</text>
</comment>
<dbReference type="Gene3D" id="2.60.120.200">
    <property type="match status" value="1"/>
</dbReference>
<dbReference type="PANTHER" id="PTHR15036">
    <property type="entry name" value="PIKACHURIN-LIKE PROTEIN"/>
    <property type="match status" value="1"/>
</dbReference>
<evidence type="ECO:0000313" key="4">
    <source>
        <dbReference type="Proteomes" id="UP001177670"/>
    </source>
</evidence>
<keyword evidence="4" id="KW-1185">Reference proteome</keyword>
<dbReference type="PROSITE" id="PS50025">
    <property type="entry name" value="LAM_G_DOMAIN"/>
    <property type="match status" value="1"/>
</dbReference>
<protein>
    <recommendedName>
        <fullName evidence="2">Laminin G domain-containing protein</fullName>
    </recommendedName>
</protein>
<evidence type="ECO:0000256" key="1">
    <source>
        <dbReference type="PROSITE-ProRule" id="PRU00122"/>
    </source>
</evidence>
<name>A0AA40G7M8_9HYME</name>
<dbReference type="CDD" id="cd00110">
    <property type="entry name" value="LamG"/>
    <property type="match status" value="1"/>
</dbReference>
<dbReference type="Pfam" id="PF02210">
    <property type="entry name" value="Laminin_G_2"/>
    <property type="match status" value="1"/>
</dbReference>
<dbReference type="InterPro" id="IPR013320">
    <property type="entry name" value="ConA-like_dom_sf"/>
</dbReference>
<reference evidence="3" key="1">
    <citation type="submission" date="2021-10" db="EMBL/GenBank/DDBJ databases">
        <title>Melipona bicolor Genome sequencing and assembly.</title>
        <authorList>
            <person name="Araujo N.S."/>
            <person name="Arias M.C."/>
        </authorList>
    </citation>
    <scope>NUCLEOTIDE SEQUENCE</scope>
    <source>
        <strain evidence="3">USP_2M_L1-L4_2017</strain>
        <tissue evidence="3">Whole body</tissue>
    </source>
</reference>
<comment type="caution">
    <text evidence="3">The sequence shown here is derived from an EMBL/GenBank/DDBJ whole genome shotgun (WGS) entry which is preliminary data.</text>
</comment>
<gene>
    <name evidence="3" type="ORF">K0M31_013992</name>
</gene>
<dbReference type="EMBL" id="JAHYIQ010000004">
    <property type="protein sequence ID" value="KAK1132607.1"/>
    <property type="molecule type" value="Genomic_DNA"/>
</dbReference>
<dbReference type="InterPro" id="IPR001791">
    <property type="entry name" value="Laminin_G"/>
</dbReference>
<dbReference type="AlphaFoldDB" id="A0AA40G7M8"/>